<dbReference type="EC" id="1.4.1.14" evidence="18"/>
<reference evidence="24" key="1">
    <citation type="journal article" date="2008" name="Nat. Genet.">
        <title>The Pristionchus pacificus genome provides a unique perspective on nematode lifestyle and parasitism.</title>
        <authorList>
            <person name="Dieterich C."/>
            <person name="Clifton S.W."/>
            <person name="Schuster L.N."/>
            <person name="Chinwalla A."/>
            <person name="Delehaunty K."/>
            <person name="Dinkelacker I."/>
            <person name="Fulton L."/>
            <person name="Fulton R."/>
            <person name="Godfrey J."/>
            <person name="Minx P."/>
            <person name="Mitreva M."/>
            <person name="Roeseler W."/>
            <person name="Tian H."/>
            <person name="Witte H."/>
            <person name="Yang S.P."/>
            <person name="Wilson R.K."/>
            <person name="Sommer R.J."/>
        </authorList>
    </citation>
    <scope>NUCLEOTIDE SEQUENCE [LARGE SCALE GENOMIC DNA]</scope>
    <source>
        <strain evidence="24">PS312</strain>
    </source>
</reference>
<evidence type="ECO:0000256" key="20">
    <source>
        <dbReference type="PIRSR" id="PIRSR000187-1"/>
    </source>
</evidence>
<feature type="binding site" evidence="21">
    <location>
        <position position="1148"/>
    </location>
    <ligand>
        <name>[3Fe-4S] cluster</name>
        <dbReference type="ChEBI" id="CHEBI:21137"/>
    </ligand>
</feature>
<evidence type="ECO:0000256" key="18">
    <source>
        <dbReference type="ARBA" id="ARBA00024383"/>
    </source>
</evidence>
<dbReference type="SUPFAM" id="SSF51395">
    <property type="entry name" value="FMN-linked oxidoreductases"/>
    <property type="match status" value="1"/>
</dbReference>
<feature type="compositionally biased region" description="Acidic residues" evidence="22">
    <location>
        <begin position="1610"/>
        <end position="1624"/>
    </location>
</feature>
<dbReference type="GO" id="GO:0010181">
    <property type="term" value="F:FMN binding"/>
    <property type="evidence" value="ECO:0007669"/>
    <property type="project" value="InterPro"/>
</dbReference>
<organism evidence="23 24">
    <name type="scientific">Pristionchus pacificus</name>
    <name type="common">Parasitic nematode worm</name>
    <dbReference type="NCBI Taxonomy" id="54126"/>
    <lineage>
        <taxon>Eukaryota</taxon>
        <taxon>Metazoa</taxon>
        <taxon>Ecdysozoa</taxon>
        <taxon>Nematoda</taxon>
        <taxon>Chromadorea</taxon>
        <taxon>Rhabditida</taxon>
        <taxon>Rhabditina</taxon>
        <taxon>Diplogasteromorpha</taxon>
        <taxon>Diplogasteroidea</taxon>
        <taxon>Neodiplogasteridae</taxon>
        <taxon>Pristionchus</taxon>
    </lineage>
</organism>
<evidence type="ECO:0000256" key="5">
    <source>
        <dbReference type="ARBA" id="ARBA00004944"/>
    </source>
</evidence>
<dbReference type="GO" id="GO:0051538">
    <property type="term" value="F:3 iron, 4 sulfur cluster binding"/>
    <property type="evidence" value="ECO:0007669"/>
    <property type="project" value="UniProtKB-KW"/>
</dbReference>
<dbReference type="Pfam" id="PF01645">
    <property type="entry name" value="Glu_synthase"/>
    <property type="match status" value="1"/>
</dbReference>
<dbReference type="Gene3D" id="3.60.20.10">
    <property type="entry name" value="Glutamine Phosphoribosylpyrophosphate, subunit 1, domain 1"/>
    <property type="match status" value="1"/>
</dbReference>
<evidence type="ECO:0000256" key="17">
    <source>
        <dbReference type="ARBA" id="ARBA00023291"/>
    </source>
</evidence>
<dbReference type="InterPro" id="IPR009051">
    <property type="entry name" value="Helical_ferredxn"/>
</dbReference>
<dbReference type="GO" id="GO:0019676">
    <property type="term" value="P:ammonia assimilation cycle"/>
    <property type="evidence" value="ECO:0000318"/>
    <property type="project" value="GO_Central"/>
</dbReference>
<feature type="binding site" evidence="21">
    <location>
        <position position="1154"/>
    </location>
    <ligand>
        <name>[3Fe-4S] cluster</name>
        <dbReference type="ChEBI" id="CHEBI:21137"/>
    </ligand>
</feature>
<dbReference type="InterPro" id="IPR006982">
    <property type="entry name" value="Glu_synth_centr_N"/>
</dbReference>
<evidence type="ECO:0000256" key="8">
    <source>
        <dbReference type="ARBA" id="ARBA00022630"/>
    </source>
</evidence>
<comment type="pathway">
    <text evidence="3">Energy metabolism; nitrogen metabolism.</text>
</comment>
<evidence type="ECO:0000256" key="4">
    <source>
        <dbReference type="ARBA" id="ARBA00004909"/>
    </source>
</evidence>
<feature type="active site" description="For GATase activity" evidence="20">
    <location>
        <position position="27"/>
    </location>
</feature>
<dbReference type="CDD" id="cd00982">
    <property type="entry name" value="gltB_C"/>
    <property type="match status" value="1"/>
</dbReference>
<keyword evidence="13" id="KW-0560">Oxidoreductase</keyword>
<dbReference type="NCBIfam" id="NF008730">
    <property type="entry name" value="PRK11750.1"/>
    <property type="match status" value="1"/>
</dbReference>
<accession>A0A2A6B2N5</accession>
<feature type="region of interest" description="Disordered" evidence="22">
    <location>
        <begin position="1608"/>
        <end position="1649"/>
    </location>
</feature>
<evidence type="ECO:0000256" key="2">
    <source>
        <dbReference type="ARBA" id="ARBA00001974"/>
    </source>
</evidence>
<dbReference type="InterPro" id="IPR023753">
    <property type="entry name" value="FAD/NAD-binding_dom"/>
</dbReference>
<evidence type="ECO:0000256" key="19">
    <source>
        <dbReference type="ARBA" id="ARBA00048867"/>
    </source>
</evidence>
<dbReference type="Pfam" id="PF04898">
    <property type="entry name" value="Glu_syn_central"/>
    <property type="match status" value="1"/>
</dbReference>
<comment type="cofactor">
    <cofactor evidence="2">
        <name>FAD</name>
        <dbReference type="ChEBI" id="CHEBI:57692"/>
    </cofactor>
</comment>
<dbReference type="PANTHER" id="PTHR43100">
    <property type="entry name" value="GLUTAMATE SYNTHASE [NADPH] SMALL CHAIN"/>
    <property type="match status" value="1"/>
</dbReference>
<dbReference type="SUPFAM" id="SSF69336">
    <property type="entry name" value="Alpha subunit of glutamate synthase, C-terminal domain"/>
    <property type="match status" value="1"/>
</dbReference>
<dbReference type="GO" id="GO:0050660">
    <property type="term" value="F:flavin adenine dinucleotide binding"/>
    <property type="evidence" value="ECO:0007669"/>
    <property type="project" value="InterPro"/>
</dbReference>
<dbReference type="PRINTS" id="PR00419">
    <property type="entry name" value="ADXRDTASE"/>
</dbReference>
<dbReference type="Pfam" id="PF07992">
    <property type="entry name" value="Pyr_redox_2"/>
    <property type="match status" value="1"/>
</dbReference>
<reference evidence="23" key="2">
    <citation type="submission" date="2022-06" db="UniProtKB">
        <authorList>
            <consortium name="EnsemblMetazoa"/>
        </authorList>
    </citation>
    <scope>IDENTIFICATION</scope>
    <source>
        <strain evidence="23">PS312</strain>
    </source>
</reference>
<dbReference type="GO" id="GO:0006537">
    <property type="term" value="P:glutamate biosynthetic process"/>
    <property type="evidence" value="ECO:0000318"/>
    <property type="project" value="GO_Central"/>
</dbReference>
<dbReference type="InterPro" id="IPR028261">
    <property type="entry name" value="DPD_II"/>
</dbReference>
<proteinExistence type="inferred from homology"/>
<sequence length="2245" mass="248876">MVILTDEQFARAERETLWRSQLERDACGVGFVTSIQGIATHKILTEARTMLERMAHRGACGCDDSGDGAGVLVAIPHDFYREDVKKTDDINLPQFGKYATGIIFLNQDSYKQAKEAFGDLSRACQLRVITWRKLTTYAACLGEEARKTEPLIRQVFVTADYAETDPARFERNLYLLRKQVVSNMSKQRVECYVCSLSTSTIVYKGQFTPRQLFAYYDDLNQKSFATHIALVHSRFSTNTFPSWNRAQPNRMLAHNGEINTLRGNVNLMRAREGVMKSKQYGDDLDKLYPVVEEGNTDSGCFDNVLEFLVKAGQRTLPEAAMMMVPEAWEKDDDMSPEKRAYYRWAAMQMEPWDGPALLAFCDGRFVGAILDRNGLRPARYYLTSDDHLYLSSEVGVIDLPDELVIKKDRLKPGMMLLVDTVEKKIEEDADLKTRIAASRPHKKLTSARLSLDLLRKDDVLSHGAVTNEFLIKQHLEQLGIITAKKPDVHLDSDRRLPMFAYTHDTFGMLILPMIREKKEALGSMGNDAALACLSDYSPLLFAYFQQLFAQVTNPPIDPFREQIVMSLRCPVGPESNILEPNEEMERRLILEQPVLSMVDLEVLKRTTYKGWRSKVIDITFPHRYGVKGLMPGLDRVCCEACTAALDGYHVIVLSDRNTDRKNVPIPSLLAVGAVHQCLIRHRLRMKVAVVVESGEPRVVHDFCVLLGFGADAVCPYMVFETCYRLRALGLLEKELNDDQVYNGYRQAAERGIFKHAQIFEVVGLSQEVVDMCFKNTVSRLGGATFEMLAGEALKRHRHAYPSQDDAEHIYGDSRTLVSTGTFHWRAGGEKHINEPNAIAKLQKATRLNDPKNFQEYSQASNLAQRWCSLRGQLEIKTSSKIQIPIEEVESAAEIVKRFVTGAMSFGSISWEAHTTLAIAMNRIGAKSNTGEGGEKPERYAKNQDPENNIRSAIKQIASARFGVTSAYLANADELQIKMAQGAKPGEGGELPGHKVTMDIASTRKSTPGVGLISPPPHHDIYSIEDLAQLIYDLKCANPRARVSVKLVSEAGVGIIASGVVKGNADHLTVSGHDGGTGASSWTGIKHAGLPWELGVAETHQVLTMNNLRSRVVLQADGQIRTGRDVMIAALLGADEFGMSTAPLIVLGCTMMRKCHLNTCPVGVATQDPVLRAKFEGKPEHVVNYMFMVAEEVRYFLSKLGLRKLSDAVGRTDLLYANPNPVNKKATMLEFGSILTNVAHMYPGASTDGGSVKQIIEYGPLETELLSLIEPALVEGGGQVKITDKRITNLDRAFGARISYEISIRFDEAGLPGNNNSSIEIQLKGHAGQSFCAFLAKGVSVTLEGDANDYVGKCLSGGHITIFPPKNAVYKSEDNSIIGNVALYGATNGVCFFRGVAGERFAVRNSGAYAVIEGVGDHGCEYMTGGRVIILGKIGRNFAAAMSGGIAFIFKRDDRLISLINVATVDLDEASNEDLMEVKSKIAEFVNTTGSELGQRILDNWQSEHANIIKVFPKDYKRVLEEEKAQAKADEDARLVEEMNQNLMVDAPRSRTLSMDMQIKVADTAAKKAAKIGRRKLSSEKELNLSVPKISQRRQRRFSKSLRPVDVIGFEGEEDLQEANEEEEFEANKSDDGAVTSSDDEASSAGSTGEKVTVFSSKANAVDIESLSVPAHLQKRAEPLDKLRGFVKYSRQKKIYRSPEERLNDWDEVYDYEAIRSNIREQAARCMDCGVPFCQGHTGCPLGNIIPKWNDYVFKKNWRQALEQLLQTNNFPEFTGRVCPAPCEGACTLGIGSPAVTIKSIECAIIDYAFLKNWIIPLKPLENTGKRIAIIGSGPSGLACAAQLVKVGHTVVVYERKNRVGGLLRYGIPTMKLDKFVVDRRVKILEEEGVRFLTNTEIGKDVPADFLLKDNDAIVVEGRDAKGICFAMEYLEKSQKRRAGDNEPWAGLDPKDKKVIILGGGDTATDCIGTSMRLGAKSVNAFEILPQPSNGRKADNPWPEWPLIFRSDYGHEEAKTLTGEDPRTYSISTKRFLTTVNSAGIKILTGLETVQVRWDKDEKGAWKLVEIEGTEKIYECDLAILAMGFVGPEKKVIEQLTLKVDARSNIMTAHEKYDSSVAKVFAAGDCRRGQSLIVWAIHEGRQAARQVDEYLMGSTTLAGPGGIVSASYNVLNGLFVGLIDDVFGGGDDLFRGERRREDTSAEDEWKEDKERGRWMERGAEEKYMDLSLANPINALVTVDKKLKIPL</sequence>
<dbReference type="FunFam" id="2.160.20.60:FF:000001">
    <property type="entry name" value="Glutamate synthase, large subunit"/>
    <property type="match status" value="1"/>
</dbReference>
<keyword evidence="12" id="KW-0315">Glutamine amidotransferase</keyword>
<evidence type="ECO:0000256" key="14">
    <source>
        <dbReference type="ARBA" id="ARBA00023004"/>
    </source>
</evidence>
<name>A0A2A6B2N5_PRIPA</name>
<comment type="similarity">
    <text evidence="6">Belongs to the glutamate synthase family.</text>
</comment>
<dbReference type="PROSITE" id="PS51278">
    <property type="entry name" value="GATASE_TYPE_2"/>
    <property type="match status" value="1"/>
</dbReference>
<evidence type="ECO:0000256" key="16">
    <source>
        <dbReference type="ARBA" id="ARBA00023164"/>
    </source>
</evidence>
<accession>A0A8R1YZ04</accession>
<dbReference type="InterPro" id="IPR006005">
    <property type="entry name" value="Glut_synth_ssu1"/>
</dbReference>
<evidence type="ECO:0000256" key="3">
    <source>
        <dbReference type="ARBA" id="ARBA00004802"/>
    </source>
</evidence>
<dbReference type="GO" id="GO:0097054">
    <property type="term" value="P:L-glutamate biosynthetic process"/>
    <property type="evidence" value="ECO:0007669"/>
    <property type="project" value="UniProtKB-UniPathway"/>
</dbReference>
<dbReference type="InterPro" id="IPR002489">
    <property type="entry name" value="Glu_synth_asu_C"/>
</dbReference>
<keyword evidence="14" id="KW-0408">Iron</keyword>
<keyword evidence="24" id="KW-1185">Reference proteome</keyword>
<dbReference type="InterPro" id="IPR036485">
    <property type="entry name" value="Glu_synth_asu_C_sf"/>
</dbReference>
<dbReference type="InterPro" id="IPR029055">
    <property type="entry name" value="Ntn_hydrolases_N"/>
</dbReference>
<dbReference type="SUPFAM" id="SSF46548">
    <property type="entry name" value="alpha-helical ferredoxin"/>
    <property type="match status" value="1"/>
</dbReference>
<dbReference type="Gene3D" id="2.160.20.60">
    <property type="entry name" value="Glutamate synthase, alpha subunit, C-terminal domain"/>
    <property type="match status" value="1"/>
</dbReference>
<protein>
    <recommendedName>
        <fullName evidence="18">glutamate synthase (NADH)</fullName>
        <ecNumber evidence="18">1.4.1.14</ecNumber>
    </recommendedName>
</protein>
<evidence type="ECO:0000256" key="7">
    <source>
        <dbReference type="ARBA" id="ARBA00022605"/>
    </source>
</evidence>
<keyword evidence="11" id="KW-0274">FAD</keyword>
<evidence type="ECO:0000256" key="1">
    <source>
        <dbReference type="ARBA" id="ARBA00001917"/>
    </source>
</evidence>
<comment type="pathway">
    <text evidence="5">Amino-acid biosynthesis; L-glutamate biosynthesis via GLT pathway; L-glutamate from 2-oxoglutarate and L-glutamine (NAD(+) route): step 1/1.</text>
</comment>
<keyword evidence="10" id="KW-0479">Metal-binding</keyword>
<comment type="pathway">
    <text evidence="4">Nitrogen metabolism.</text>
</comment>
<dbReference type="SUPFAM" id="SSF56235">
    <property type="entry name" value="N-terminal nucleophile aminohydrolases (Ntn hydrolases)"/>
    <property type="match status" value="1"/>
</dbReference>
<evidence type="ECO:0000256" key="22">
    <source>
        <dbReference type="SAM" id="MobiDB-lite"/>
    </source>
</evidence>
<dbReference type="Pfam" id="PF01493">
    <property type="entry name" value="GXGXG"/>
    <property type="match status" value="1"/>
</dbReference>
<dbReference type="NCBIfam" id="TIGR01317">
    <property type="entry name" value="GOGAT_sm_gam"/>
    <property type="match status" value="1"/>
</dbReference>
<dbReference type="FunFam" id="3.20.20.70:FF:000031">
    <property type="entry name" value="Glutamate synthase 1 [NADH]"/>
    <property type="match status" value="1"/>
</dbReference>
<dbReference type="GO" id="GO:0005506">
    <property type="term" value="F:iron ion binding"/>
    <property type="evidence" value="ECO:0007669"/>
    <property type="project" value="InterPro"/>
</dbReference>
<dbReference type="InterPro" id="IPR013785">
    <property type="entry name" value="Aldolase_TIM"/>
</dbReference>
<dbReference type="InterPro" id="IPR017932">
    <property type="entry name" value="GATase_2_dom"/>
</dbReference>
<keyword evidence="15 21" id="KW-0411">Iron-sulfur</keyword>
<keyword evidence="17 21" id="KW-0003">3Fe-4S</keyword>
<dbReference type="PIRSF" id="PIRSF000187">
    <property type="entry name" value="GOGAT"/>
    <property type="match status" value="1"/>
</dbReference>
<comment type="cofactor">
    <cofactor evidence="21">
        <name>[3Fe-4S] cluster</name>
        <dbReference type="ChEBI" id="CHEBI:21137"/>
    </cofactor>
    <text evidence="21">Binds 1 [3Fe-4S] cluster.</text>
</comment>
<dbReference type="FunFam" id="3.20.20.70:FF:000017">
    <property type="entry name" value="Glutamate synthase [NADH], amyloplastic"/>
    <property type="match status" value="1"/>
</dbReference>
<dbReference type="InterPro" id="IPR036188">
    <property type="entry name" value="FAD/NAD-bd_sf"/>
</dbReference>
<dbReference type="InterPro" id="IPR051394">
    <property type="entry name" value="Glutamate_Synthase"/>
</dbReference>
<keyword evidence="16" id="KW-0314">Glutamate biosynthesis</keyword>
<evidence type="ECO:0000256" key="6">
    <source>
        <dbReference type="ARBA" id="ARBA00009716"/>
    </source>
</evidence>
<dbReference type="Gene3D" id="3.50.50.60">
    <property type="entry name" value="FAD/NAD(P)-binding domain"/>
    <property type="match status" value="2"/>
</dbReference>
<dbReference type="PANTHER" id="PTHR43100:SF1">
    <property type="entry name" value="GLUTAMATE SYNTHASE [NADPH] SMALL CHAIN"/>
    <property type="match status" value="1"/>
</dbReference>
<evidence type="ECO:0000256" key="13">
    <source>
        <dbReference type="ARBA" id="ARBA00023002"/>
    </source>
</evidence>
<keyword evidence="7" id="KW-0028">Amino-acid biosynthesis</keyword>
<feature type="binding site" evidence="21">
    <location>
        <position position="1159"/>
    </location>
    <ligand>
        <name>[3Fe-4S] cluster</name>
        <dbReference type="ChEBI" id="CHEBI:21137"/>
    </ligand>
</feature>
<dbReference type="GO" id="GO:0016040">
    <property type="term" value="F:glutamate synthase (NADH) activity"/>
    <property type="evidence" value="ECO:0000318"/>
    <property type="project" value="GO_Central"/>
</dbReference>
<dbReference type="Pfam" id="PF13450">
    <property type="entry name" value="NAD_binding_8"/>
    <property type="match status" value="1"/>
</dbReference>
<evidence type="ECO:0000313" key="24">
    <source>
        <dbReference type="Proteomes" id="UP000005239"/>
    </source>
</evidence>
<evidence type="ECO:0000256" key="12">
    <source>
        <dbReference type="ARBA" id="ARBA00022962"/>
    </source>
</evidence>
<dbReference type="SUPFAM" id="SSF51905">
    <property type="entry name" value="FAD/NAD(P)-binding domain"/>
    <property type="match status" value="1"/>
</dbReference>
<dbReference type="EnsemblMetazoa" id="PPA39827.1">
    <property type="protein sequence ID" value="PPA39827.1"/>
    <property type="gene ID" value="WBGene00278196"/>
</dbReference>
<dbReference type="InterPro" id="IPR012220">
    <property type="entry name" value="Glu_synth_euk"/>
</dbReference>
<evidence type="ECO:0000256" key="21">
    <source>
        <dbReference type="PIRSR" id="PIRSR000187-2"/>
    </source>
</evidence>
<dbReference type="CDD" id="cd00713">
    <property type="entry name" value="GltS"/>
    <property type="match status" value="1"/>
</dbReference>
<dbReference type="Pfam" id="PF14691">
    <property type="entry name" value="Fer4_20"/>
    <property type="match status" value="1"/>
</dbReference>
<evidence type="ECO:0000256" key="9">
    <source>
        <dbReference type="ARBA" id="ARBA00022643"/>
    </source>
</evidence>
<dbReference type="FunFam" id="3.60.20.10:FF:000043">
    <property type="entry name" value="Glutamate synthase 1 [NADH] chloroplastic"/>
    <property type="match status" value="1"/>
</dbReference>
<keyword evidence="8" id="KW-0285">Flavoprotein</keyword>
<evidence type="ECO:0000313" key="23">
    <source>
        <dbReference type="EnsemblMetazoa" id="PPA39827.1"/>
    </source>
</evidence>
<comment type="catalytic activity">
    <reaction evidence="19">
        <text>2 L-glutamate + NAD(+) = L-glutamine + 2-oxoglutarate + NADH + H(+)</text>
        <dbReference type="Rhea" id="RHEA:13753"/>
        <dbReference type="ChEBI" id="CHEBI:15378"/>
        <dbReference type="ChEBI" id="CHEBI:16810"/>
        <dbReference type="ChEBI" id="CHEBI:29985"/>
        <dbReference type="ChEBI" id="CHEBI:57540"/>
        <dbReference type="ChEBI" id="CHEBI:57945"/>
        <dbReference type="ChEBI" id="CHEBI:58359"/>
        <dbReference type="EC" id="1.4.1.14"/>
    </reaction>
</comment>
<comment type="cofactor">
    <cofactor evidence="1">
        <name>FMN</name>
        <dbReference type="ChEBI" id="CHEBI:58210"/>
    </cofactor>
</comment>
<dbReference type="Gene3D" id="1.10.1060.10">
    <property type="entry name" value="Alpha-helical ferredoxin"/>
    <property type="match status" value="1"/>
</dbReference>
<evidence type="ECO:0000256" key="11">
    <source>
        <dbReference type="ARBA" id="ARBA00022827"/>
    </source>
</evidence>
<gene>
    <name evidence="23" type="primary">WBGene00278196</name>
</gene>
<evidence type="ECO:0000256" key="10">
    <source>
        <dbReference type="ARBA" id="ARBA00022723"/>
    </source>
</evidence>
<dbReference type="Proteomes" id="UP000005239">
    <property type="component" value="Unassembled WGS sequence"/>
</dbReference>
<dbReference type="CDD" id="cd02808">
    <property type="entry name" value="GltS_FMN"/>
    <property type="match status" value="1"/>
</dbReference>
<dbReference type="InterPro" id="IPR002932">
    <property type="entry name" value="Glu_synthdom"/>
</dbReference>
<keyword evidence="9" id="KW-0288">FMN</keyword>
<dbReference type="Pfam" id="PF00310">
    <property type="entry name" value="GATase_2"/>
    <property type="match status" value="1"/>
</dbReference>
<dbReference type="GO" id="GO:0016639">
    <property type="term" value="F:oxidoreductase activity, acting on the CH-NH2 group of donors, NAD or NADP as acceptor"/>
    <property type="evidence" value="ECO:0007669"/>
    <property type="project" value="InterPro"/>
</dbReference>
<evidence type="ECO:0000256" key="15">
    <source>
        <dbReference type="ARBA" id="ARBA00023014"/>
    </source>
</evidence>
<dbReference type="Gene3D" id="3.20.20.70">
    <property type="entry name" value="Aldolase class I"/>
    <property type="match status" value="2"/>
</dbReference>
<dbReference type="OrthoDB" id="4327079at2759"/>